<reference evidence="3" key="1">
    <citation type="submission" date="2016-10" db="EMBL/GenBank/DDBJ databases">
        <authorList>
            <person name="Varghese N."/>
            <person name="Submissions S."/>
        </authorList>
    </citation>
    <scope>NUCLEOTIDE SEQUENCE [LARGE SCALE GENOMIC DNA]</scope>
    <source>
        <strain evidence="3">DSM 43163</strain>
    </source>
</reference>
<dbReference type="AlphaFoldDB" id="A0A1H6BKB6"/>
<organism evidence="2 3">
    <name type="scientific">Thermomonospora echinospora</name>
    <dbReference type="NCBI Taxonomy" id="1992"/>
    <lineage>
        <taxon>Bacteria</taxon>
        <taxon>Bacillati</taxon>
        <taxon>Actinomycetota</taxon>
        <taxon>Actinomycetes</taxon>
        <taxon>Streptosporangiales</taxon>
        <taxon>Thermomonosporaceae</taxon>
        <taxon>Thermomonospora</taxon>
    </lineage>
</organism>
<evidence type="ECO:0000313" key="2">
    <source>
        <dbReference type="EMBL" id="SEG61114.1"/>
    </source>
</evidence>
<accession>A0A1H6BKB6</accession>
<proteinExistence type="predicted"/>
<feature type="region of interest" description="Disordered" evidence="1">
    <location>
        <begin position="1"/>
        <end position="94"/>
    </location>
</feature>
<gene>
    <name evidence="2" type="ORF">SAMN04489712_107185</name>
</gene>
<dbReference type="InterPro" id="IPR028037">
    <property type="entry name" value="Antitoxin_Rv0909/MT0933"/>
</dbReference>
<evidence type="ECO:0000256" key="1">
    <source>
        <dbReference type="SAM" id="MobiDB-lite"/>
    </source>
</evidence>
<keyword evidence="3" id="KW-1185">Reference proteome</keyword>
<feature type="compositionally biased region" description="Basic and acidic residues" evidence="1">
    <location>
        <begin position="37"/>
        <end position="57"/>
    </location>
</feature>
<dbReference type="EMBL" id="FNVO01000007">
    <property type="protein sequence ID" value="SEG61114.1"/>
    <property type="molecule type" value="Genomic_DNA"/>
</dbReference>
<protein>
    <submittedName>
        <fullName evidence="2">MT0933-like antitoxin protein</fullName>
    </submittedName>
</protein>
<name>A0A1H6BKB6_9ACTN</name>
<feature type="compositionally biased region" description="Pro residues" evidence="1">
    <location>
        <begin position="85"/>
        <end position="94"/>
    </location>
</feature>
<dbReference type="Pfam" id="PF14013">
    <property type="entry name" value="MT0933_antitox"/>
    <property type="match status" value="1"/>
</dbReference>
<feature type="compositionally biased region" description="Basic and acidic residues" evidence="1">
    <location>
        <begin position="69"/>
        <end position="80"/>
    </location>
</feature>
<sequence>MGRVFGRRTGVPGTDDHDLGGDHMSIVSKVKQMLGQHPDRAREGVRKAGDEFDERTGGKYSDQVAQGRQRAEEYIEREGGQPRPGGQPPQSPGV</sequence>
<evidence type="ECO:0000313" key="3">
    <source>
        <dbReference type="Proteomes" id="UP000236723"/>
    </source>
</evidence>
<dbReference type="Proteomes" id="UP000236723">
    <property type="component" value="Unassembled WGS sequence"/>
</dbReference>